<dbReference type="OrthoDB" id="6774613at2759"/>
<organism evidence="2 3">
    <name type="scientific">Pseudolycoriella hygida</name>
    <dbReference type="NCBI Taxonomy" id="35572"/>
    <lineage>
        <taxon>Eukaryota</taxon>
        <taxon>Metazoa</taxon>
        <taxon>Ecdysozoa</taxon>
        <taxon>Arthropoda</taxon>
        <taxon>Hexapoda</taxon>
        <taxon>Insecta</taxon>
        <taxon>Pterygota</taxon>
        <taxon>Neoptera</taxon>
        <taxon>Endopterygota</taxon>
        <taxon>Diptera</taxon>
        <taxon>Nematocera</taxon>
        <taxon>Sciaroidea</taxon>
        <taxon>Sciaridae</taxon>
        <taxon>Pseudolycoriella</taxon>
    </lineage>
</organism>
<evidence type="ECO:0000259" key="1">
    <source>
        <dbReference type="Pfam" id="PF09588"/>
    </source>
</evidence>
<accession>A0A9Q0S1U4</accession>
<sequence length="375" mass="42607">KSINNNLETQGWKIQKSCRESYGDNAVGYVQVERKGKIVDIIGKMTPEHKLSSTPYAVKAQVDERVCKHAVAFAMWLHRRTEEPSPTSTVCYWKRSILSTVKDQGTFVTVFQMKGPKKPLRLKDDLSKNVLSAFLKEEPSHCQLYLHFCDVDKKRGSIHSLIYKFYHTSSVKSAQNFLKYAEDNLRGDLINEIEAGTKGQSKSTYWYELRYGRVTASKIHELCNCRTSDGSLVAAILGSSKFEGNWATRRGLELKDKVIYQLESETKQKFRKSSFLINESYPFFGASPDAVSDTHVIEIKCPSKTSTVSMYVSENGSVNPKFYAQLQTQMLLAGKMKGFFCVADPAFESNEKISFYEFTFDKKFCTNALKNAKAF</sequence>
<comment type="caution">
    <text evidence="2">The sequence shown here is derived from an EMBL/GenBank/DDBJ whole genome shotgun (WGS) entry which is preliminary data.</text>
</comment>
<evidence type="ECO:0000313" key="3">
    <source>
        <dbReference type="Proteomes" id="UP001151699"/>
    </source>
</evidence>
<dbReference type="EMBL" id="WJQU01000002">
    <property type="protein sequence ID" value="KAJ6642327.1"/>
    <property type="molecule type" value="Genomic_DNA"/>
</dbReference>
<dbReference type="PANTHER" id="PTHR39953">
    <property type="entry name" value="RE54151P"/>
    <property type="match status" value="1"/>
</dbReference>
<name>A0A9Q0S1U4_9DIPT</name>
<dbReference type="Proteomes" id="UP001151699">
    <property type="component" value="Chromosome B"/>
</dbReference>
<dbReference type="CDD" id="cd22343">
    <property type="entry name" value="PDDEXK_lambda_exonuclease-like"/>
    <property type="match status" value="1"/>
</dbReference>
<dbReference type="AlphaFoldDB" id="A0A9Q0S1U4"/>
<keyword evidence="3" id="KW-1185">Reference proteome</keyword>
<gene>
    <name evidence="2" type="ORF">Bhyg_07274</name>
</gene>
<dbReference type="InterPro" id="IPR019080">
    <property type="entry name" value="YqaJ_viral_recombinase"/>
</dbReference>
<dbReference type="InterPro" id="IPR011335">
    <property type="entry name" value="Restrct_endonuc-II-like"/>
</dbReference>
<dbReference type="Gene3D" id="3.90.320.10">
    <property type="match status" value="1"/>
</dbReference>
<dbReference type="SUPFAM" id="SSF52980">
    <property type="entry name" value="Restriction endonuclease-like"/>
    <property type="match status" value="1"/>
</dbReference>
<dbReference type="InterPro" id="IPR011604">
    <property type="entry name" value="PDDEXK-like_dom_sf"/>
</dbReference>
<dbReference type="GO" id="GO:0006281">
    <property type="term" value="P:DNA repair"/>
    <property type="evidence" value="ECO:0007669"/>
    <property type="project" value="UniProtKB-ARBA"/>
</dbReference>
<evidence type="ECO:0000313" key="2">
    <source>
        <dbReference type="EMBL" id="KAJ6642327.1"/>
    </source>
</evidence>
<dbReference type="PANTHER" id="PTHR39953:SF1">
    <property type="entry name" value="RE54151P"/>
    <property type="match status" value="1"/>
</dbReference>
<protein>
    <recommendedName>
        <fullName evidence="1">YqaJ viral recombinase domain-containing protein</fullName>
    </recommendedName>
</protein>
<feature type="non-terminal residue" evidence="2">
    <location>
        <position position="375"/>
    </location>
</feature>
<proteinExistence type="predicted"/>
<feature type="non-terminal residue" evidence="2">
    <location>
        <position position="1"/>
    </location>
</feature>
<dbReference type="Pfam" id="PF09588">
    <property type="entry name" value="YqaJ"/>
    <property type="match status" value="1"/>
</dbReference>
<reference evidence="2" key="1">
    <citation type="submission" date="2022-07" db="EMBL/GenBank/DDBJ databases">
        <authorList>
            <person name="Trinca V."/>
            <person name="Uliana J.V.C."/>
            <person name="Torres T.T."/>
            <person name="Ward R.J."/>
            <person name="Monesi N."/>
        </authorList>
    </citation>
    <scope>NUCLEOTIDE SEQUENCE</scope>
    <source>
        <strain evidence="2">HSMRA1968</strain>
        <tissue evidence="2">Whole embryos</tissue>
    </source>
</reference>
<feature type="domain" description="YqaJ viral recombinase" evidence="1">
    <location>
        <begin position="206"/>
        <end position="335"/>
    </location>
</feature>